<name>A0ABX1KMT8_9GAMM</name>
<feature type="domain" description="HipA-like kinase" evidence="1">
    <location>
        <begin position="5"/>
        <end position="237"/>
    </location>
</feature>
<evidence type="ECO:0000259" key="1">
    <source>
        <dbReference type="Pfam" id="PF20613"/>
    </source>
</evidence>
<keyword evidence="3" id="KW-1185">Reference proteome</keyword>
<gene>
    <name evidence="2" type="ORF">HGO26_11600</name>
</gene>
<protein>
    <recommendedName>
        <fullName evidence="1">HipA-like kinase domain-containing protein</fullName>
    </recommendedName>
</protein>
<evidence type="ECO:0000313" key="3">
    <source>
        <dbReference type="Proteomes" id="UP000527352"/>
    </source>
</evidence>
<dbReference type="RefSeq" id="WP_168825310.1">
    <property type="nucleotide sequence ID" value="NZ_JABAEB010000006.1"/>
</dbReference>
<dbReference type="EMBL" id="JABAEB010000006">
    <property type="protein sequence ID" value="NLQ23511.1"/>
    <property type="molecule type" value="Genomic_DNA"/>
</dbReference>
<reference evidence="2 3" key="1">
    <citation type="submission" date="2020-04" db="EMBL/GenBank/DDBJ databases">
        <title>The first description of lens atrophy caused by putative novel Shewanella sp. that is a new emerging pathogen for cultured rainbow trout?</title>
        <authorList>
            <person name="Saticioglu I.B."/>
            <person name="Duman M."/>
            <person name="Altun S."/>
        </authorList>
    </citation>
    <scope>NUCLEOTIDE SEQUENCE [LARGE SCALE GENOMIC DNA]</scope>
    <source>
        <strain evidence="2 3">S-1</strain>
    </source>
</reference>
<sequence>MTIEINQVIRRLDQGATLPYICGCSDGAKYVVKGSNTTKNQLAIELICAFLCKEFGLPIPDFAPVRVPQEIIDSGAFPDLDIEWCFGSMFVDGLTEMVFSQIENIDKQTMLDLYIFDYWINNTDRNLTSLGGNPNAFIDINQSSLVIFDHNLAFDKDFSIANHKDLHLASTVWNCEQKRMDDRPIYSDRFDAVMLHWQKFTDDIPLDWFDSEAAKSSFLDAIRVRLLSYKDIQFWEGIK</sequence>
<dbReference type="Proteomes" id="UP000527352">
    <property type="component" value="Unassembled WGS sequence"/>
</dbReference>
<organism evidence="2 3">
    <name type="scientific">Shewanella oncorhynchi</name>
    <dbReference type="NCBI Taxonomy" id="2726434"/>
    <lineage>
        <taxon>Bacteria</taxon>
        <taxon>Pseudomonadati</taxon>
        <taxon>Pseudomonadota</taxon>
        <taxon>Gammaproteobacteria</taxon>
        <taxon>Alteromonadales</taxon>
        <taxon>Shewanellaceae</taxon>
        <taxon>Shewanella</taxon>
    </lineage>
</organism>
<proteinExistence type="predicted"/>
<accession>A0ABX1KMT8</accession>
<evidence type="ECO:0000313" key="2">
    <source>
        <dbReference type="EMBL" id="NLQ23511.1"/>
    </source>
</evidence>
<dbReference type="InterPro" id="IPR046748">
    <property type="entry name" value="HipA_2"/>
</dbReference>
<comment type="caution">
    <text evidence="2">The sequence shown here is derived from an EMBL/GenBank/DDBJ whole genome shotgun (WGS) entry which is preliminary data.</text>
</comment>
<dbReference type="Pfam" id="PF20613">
    <property type="entry name" value="HipA_2"/>
    <property type="match status" value="1"/>
</dbReference>